<keyword evidence="7 14" id="KW-0418">Kinase</keyword>
<sequence length="475" mass="49819">MGVSAWIGRGFTLPWVVRLPLVAAVLIFAAAVGTTQTAVGWMFGRQADQTLGLASAVLDTAAAAVQPYVALESPALMQAALARLLAAAPGLDVRTITVLRPDGSVQAEAGAPERPPPGLTGQPGRFLFDADGDGAWLARSLSGTEPVTGWIAVHVDLATLYGEQRSLRAAMAGLDLLLSACGALLGYLLVKRMLRPVVALTGRIEAAQRGLPELVPDRELPPPGTEFGRLLRGFNRMVVAAQEREHLAAQLAEQDKAAVLGRLAATVAHEVRNPLGGLINTVDTLKSFGDDPTVRAQSLSLLERGLVSIGEVVRAVLDTYRAPPQGRTLGADDFADLRLLTEPEATRRRVALDWSVDVPERLPVDAVQTRQIVLNLLLNACAATPPGGRVRFTAGVDEGALRMAIADEGPGLPEPVAGRLTAPTAAASEPGNRFGIAVVVRLVETLNGRVSVRSSPGAGTEIALTLPFATEEATP</sequence>
<dbReference type="CDD" id="cd00082">
    <property type="entry name" value="HisKA"/>
    <property type="match status" value="1"/>
</dbReference>
<feature type="domain" description="Histidine kinase" evidence="12">
    <location>
        <begin position="266"/>
        <end position="470"/>
    </location>
</feature>
<dbReference type="InterPro" id="IPR004358">
    <property type="entry name" value="Sig_transdc_His_kin-like_C"/>
</dbReference>
<keyword evidence="10 11" id="KW-0472">Membrane</keyword>
<keyword evidence="4" id="KW-0597">Phosphoprotein</keyword>
<proteinExistence type="predicted"/>
<comment type="subcellular location">
    <subcellularLocation>
        <location evidence="2">Membrane</location>
    </subcellularLocation>
</comment>
<dbReference type="InterPro" id="IPR003661">
    <property type="entry name" value="HisK_dim/P_dom"/>
</dbReference>
<evidence type="ECO:0000256" key="2">
    <source>
        <dbReference type="ARBA" id="ARBA00004370"/>
    </source>
</evidence>
<evidence type="ECO:0000256" key="1">
    <source>
        <dbReference type="ARBA" id="ARBA00000085"/>
    </source>
</evidence>
<dbReference type="RefSeq" id="WP_180284052.1">
    <property type="nucleotide sequence ID" value="NZ_JABFDB010000016.1"/>
</dbReference>
<evidence type="ECO:0000256" key="7">
    <source>
        <dbReference type="ARBA" id="ARBA00022777"/>
    </source>
</evidence>
<name>A0ABX2THX4_9PROT</name>
<dbReference type="PROSITE" id="PS50109">
    <property type="entry name" value="HIS_KIN"/>
    <property type="match status" value="1"/>
</dbReference>
<dbReference type="SMART" id="SM00388">
    <property type="entry name" value="HisKA"/>
    <property type="match status" value="1"/>
</dbReference>
<dbReference type="Proteomes" id="UP000584642">
    <property type="component" value="Unassembled WGS sequence"/>
</dbReference>
<evidence type="ECO:0000256" key="8">
    <source>
        <dbReference type="ARBA" id="ARBA00022989"/>
    </source>
</evidence>
<gene>
    <name evidence="14" type="ORF">HND93_21420</name>
</gene>
<evidence type="ECO:0000313" key="15">
    <source>
        <dbReference type="Proteomes" id="UP000584642"/>
    </source>
</evidence>
<dbReference type="EC" id="2.7.13.3" evidence="3"/>
<evidence type="ECO:0000256" key="10">
    <source>
        <dbReference type="ARBA" id="ARBA00023136"/>
    </source>
</evidence>
<evidence type="ECO:0000313" key="14">
    <source>
        <dbReference type="EMBL" id="NYZ22280.1"/>
    </source>
</evidence>
<comment type="caution">
    <text evidence="14">The sequence shown here is derived from an EMBL/GenBank/DDBJ whole genome shotgun (WGS) entry which is preliminary data.</text>
</comment>
<feature type="domain" description="HAMP" evidence="13">
    <location>
        <begin position="191"/>
        <end position="246"/>
    </location>
</feature>
<keyword evidence="15" id="KW-1185">Reference proteome</keyword>
<reference evidence="14 15" key="1">
    <citation type="submission" date="2020-05" db="EMBL/GenBank/DDBJ databases">
        <title>Azospirillum oleiclasticum sp. nov, a nitrogen-fixing and heavy crude oil-emulsifying bacterium isolated from the crude oil of Yumen Oilfield.</title>
        <authorList>
            <person name="Wu D."/>
            <person name="Cai M."/>
            <person name="Zhang X."/>
        </authorList>
    </citation>
    <scope>NUCLEOTIDE SEQUENCE [LARGE SCALE GENOMIC DNA]</scope>
    <source>
        <strain evidence="14 15">ROY-1-1-2</strain>
    </source>
</reference>
<dbReference type="InterPro" id="IPR050428">
    <property type="entry name" value="TCS_sensor_his_kinase"/>
</dbReference>
<keyword evidence="8 11" id="KW-1133">Transmembrane helix</keyword>
<evidence type="ECO:0000256" key="9">
    <source>
        <dbReference type="ARBA" id="ARBA00023012"/>
    </source>
</evidence>
<dbReference type="PANTHER" id="PTHR45436">
    <property type="entry name" value="SENSOR HISTIDINE KINASE YKOH"/>
    <property type="match status" value="1"/>
</dbReference>
<dbReference type="InterPro" id="IPR036890">
    <property type="entry name" value="HATPase_C_sf"/>
</dbReference>
<feature type="transmembrane region" description="Helical" evidence="11">
    <location>
        <begin position="20"/>
        <end position="43"/>
    </location>
</feature>
<organism evidence="14 15">
    <name type="scientific">Azospirillum oleiclasticum</name>
    <dbReference type="NCBI Taxonomy" id="2735135"/>
    <lineage>
        <taxon>Bacteria</taxon>
        <taxon>Pseudomonadati</taxon>
        <taxon>Pseudomonadota</taxon>
        <taxon>Alphaproteobacteria</taxon>
        <taxon>Rhodospirillales</taxon>
        <taxon>Azospirillaceae</taxon>
        <taxon>Azospirillum</taxon>
    </lineage>
</organism>
<keyword evidence="5" id="KW-0808">Transferase</keyword>
<dbReference type="EMBL" id="JABFDB010000016">
    <property type="protein sequence ID" value="NYZ22280.1"/>
    <property type="molecule type" value="Genomic_DNA"/>
</dbReference>
<comment type="catalytic activity">
    <reaction evidence="1">
        <text>ATP + protein L-histidine = ADP + protein N-phospho-L-histidine.</text>
        <dbReference type="EC" id="2.7.13.3"/>
    </reaction>
</comment>
<dbReference type="InterPro" id="IPR036097">
    <property type="entry name" value="HisK_dim/P_sf"/>
</dbReference>
<dbReference type="InterPro" id="IPR003660">
    <property type="entry name" value="HAMP_dom"/>
</dbReference>
<dbReference type="PANTHER" id="PTHR45436:SF5">
    <property type="entry name" value="SENSOR HISTIDINE KINASE TRCS"/>
    <property type="match status" value="1"/>
</dbReference>
<dbReference type="PROSITE" id="PS50885">
    <property type="entry name" value="HAMP"/>
    <property type="match status" value="1"/>
</dbReference>
<dbReference type="InterPro" id="IPR005467">
    <property type="entry name" value="His_kinase_dom"/>
</dbReference>
<dbReference type="Pfam" id="PF00512">
    <property type="entry name" value="HisKA"/>
    <property type="match status" value="1"/>
</dbReference>
<dbReference type="Gene3D" id="6.10.340.10">
    <property type="match status" value="1"/>
</dbReference>
<evidence type="ECO:0000256" key="6">
    <source>
        <dbReference type="ARBA" id="ARBA00022692"/>
    </source>
</evidence>
<dbReference type="SUPFAM" id="SSF47384">
    <property type="entry name" value="Homodimeric domain of signal transducing histidine kinase"/>
    <property type="match status" value="1"/>
</dbReference>
<dbReference type="GO" id="GO:0016301">
    <property type="term" value="F:kinase activity"/>
    <property type="evidence" value="ECO:0007669"/>
    <property type="project" value="UniProtKB-KW"/>
</dbReference>
<evidence type="ECO:0000256" key="11">
    <source>
        <dbReference type="SAM" id="Phobius"/>
    </source>
</evidence>
<keyword evidence="6 11" id="KW-0812">Transmembrane</keyword>
<evidence type="ECO:0000259" key="12">
    <source>
        <dbReference type="PROSITE" id="PS50109"/>
    </source>
</evidence>
<evidence type="ECO:0000256" key="5">
    <source>
        <dbReference type="ARBA" id="ARBA00022679"/>
    </source>
</evidence>
<dbReference type="PRINTS" id="PR00344">
    <property type="entry name" value="BCTRLSENSOR"/>
</dbReference>
<dbReference type="InterPro" id="IPR003594">
    <property type="entry name" value="HATPase_dom"/>
</dbReference>
<dbReference type="Pfam" id="PF02518">
    <property type="entry name" value="HATPase_c"/>
    <property type="match status" value="1"/>
</dbReference>
<evidence type="ECO:0000256" key="4">
    <source>
        <dbReference type="ARBA" id="ARBA00022553"/>
    </source>
</evidence>
<dbReference type="SUPFAM" id="SSF55874">
    <property type="entry name" value="ATPase domain of HSP90 chaperone/DNA topoisomerase II/histidine kinase"/>
    <property type="match status" value="1"/>
</dbReference>
<dbReference type="SMART" id="SM00387">
    <property type="entry name" value="HATPase_c"/>
    <property type="match status" value="1"/>
</dbReference>
<keyword evidence="9" id="KW-0902">Two-component regulatory system</keyword>
<evidence type="ECO:0000256" key="3">
    <source>
        <dbReference type="ARBA" id="ARBA00012438"/>
    </source>
</evidence>
<dbReference type="Gene3D" id="1.10.287.130">
    <property type="match status" value="1"/>
</dbReference>
<accession>A0ABX2THX4</accession>
<protein>
    <recommendedName>
        <fullName evidence="3">histidine kinase</fullName>
        <ecNumber evidence="3">2.7.13.3</ecNumber>
    </recommendedName>
</protein>
<dbReference type="Gene3D" id="3.30.565.10">
    <property type="entry name" value="Histidine kinase-like ATPase, C-terminal domain"/>
    <property type="match status" value="1"/>
</dbReference>
<evidence type="ECO:0000259" key="13">
    <source>
        <dbReference type="PROSITE" id="PS50885"/>
    </source>
</evidence>